<dbReference type="Proteomes" id="UP000499080">
    <property type="component" value="Unassembled WGS sequence"/>
</dbReference>
<keyword evidence="3" id="KW-1185">Reference proteome</keyword>
<comment type="caution">
    <text evidence="2">The sequence shown here is derived from an EMBL/GenBank/DDBJ whole genome shotgun (WGS) entry which is preliminary data.</text>
</comment>
<evidence type="ECO:0000313" key="2">
    <source>
        <dbReference type="EMBL" id="GBN58773.1"/>
    </source>
</evidence>
<keyword evidence="1" id="KW-1133">Transmembrane helix</keyword>
<dbReference type="EMBL" id="BGPR01012994">
    <property type="protein sequence ID" value="GBN58773.1"/>
    <property type="molecule type" value="Genomic_DNA"/>
</dbReference>
<name>A0A4Y2Q6Q6_ARAVE</name>
<accession>A0A4Y2Q6Q6</accession>
<organism evidence="2 3">
    <name type="scientific">Araneus ventricosus</name>
    <name type="common">Orbweaver spider</name>
    <name type="synonym">Epeira ventricosa</name>
    <dbReference type="NCBI Taxonomy" id="182803"/>
    <lineage>
        <taxon>Eukaryota</taxon>
        <taxon>Metazoa</taxon>
        <taxon>Ecdysozoa</taxon>
        <taxon>Arthropoda</taxon>
        <taxon>Chelicerata</taxon>
        <taxon>Arachnida</taxon>
        <taxon>Araneae</taxon>
        <taxon>Araneomorphae</taxon>
        <taxon>Entelegynae</taxon>
        <taxon>Araneoidea</taxon>
        <taxon>Araneidae</taxon>
        <taxon>Araneus</taxon>
    </lineage>
</organism>
<dbReference type="AlphaFoldDB" id="A0A4Y2Q6Q6"/>
<sequence>MSPDCLEGQPGDYLQRLRERVPRVLLTRDVSKYFAEKLYSSVDGLALIENNKMPKQHDWISASNRFLSGKDYINLMKTRINCLPTASRCAPGRPQKEKMCRACCNRKETLNHISQGCPLAQERKIARHNVLAFLQILIAKMFFLINLLESWLLLDEI</sequence>
<protein>
    <submittedName>
        <fullName evidence="2">Retrovirus-related Pol polyprotein from type-2 retrotransposable element R2DM</fullName>
    </submittedName>
</protein>
<evidence type="ECO:0000313" key="3">
    <source>
        <dbReference type="Proteomes" id="UP000499080"/>
    </source>
</evidence>
<proteinExistence type="predicted"/>
<feature type="transmembrane region" description="Helical" evidence="1">
    <location>
        <begin position="130"/>
        <end position="154"/>
    </location>
</feature>
<gene>
    <name evidence="2" type="primary">pol_4141</name>
    <name evidence="2" type="ORF">AVEN_120841_1</name>
</gene>
<evidence type="ECO:0000256" key="1">
    <source>
        <dbReference type="SAM" id="Phobius"/>
    </source>
</evidence>
<keyword evidence="1" id="KW-0472">Membrane</keyword>
<reference evidence="2 3" key="1">
    <citation type="journal article" date="2019" name="Sci. Rep.">
        <title>Orb-weaving spider Araneus ventricosus genome elucidates the spidroin gene catalogue.</title>
        <authorList>
            <person name="Kono N."/>
            <person name="Nakamura H."/>
            <person name="Ohtoshi R."/>
            <person name="Moran D.A.P."/>
            <person name="Shinohara A."/>
            <person name="Yoshida Y."/>
            <person name="Fujiwara M."/>
            <person name="Mori M."/>
            <person name="Tomita M."/>
            <person name="Arakawa K."/>
        </authorList>
    </citation>
    <scope>NUCLEOTIDE SEQUENCE [LARGE SCALE GENOMIC DNA]</scope>
</reference>
<keyword evidence="1" id="KW-0812">Transmembrane</keyword>
<dbReference type="OrthoDB" id="8197512at2759"/>